<name>A0A182QXC8_9DIPT</name>
<sequence>MTIAESRILEQISQLSQNVSYEIKSLNDQINGLKVDINGIKVQLNDSLKQVAPISANHAETLENNDKPLNLAKDSILQAIGQLLVNFTKQFHNISTASAQRFATLEHRLDRLPEDTGVYFMQPDPGTNFTFEVSRDWTNNHGFGGNWIVFQRQFNGSVNFFRNWTEYKRGFGELRGEHWLGLDKLHAIVSTRQHELLIVMEDFDGVVAYAHYDDFSIGGESEKYVLKTVGQYTGTAGDSFSRHKDERFSTYDQDNDKHDSNCAKWVSGAWWFYKCHHRFVQ</sequence>
<dbReference type="Pfam" id="PF00147">
    <property type="entry name" value="Fibrinogen_C"/>
    <property type="match status" value="1"/>
</dbReference>
<dbReference type="SMART" id="SM00186">
    <property type="entry name" value="FBG"/>
    <property type="match status" value="1"/>
</dbReference>
<dbReference type="PANTHER" id="PTHR19143">
    <property type="entry name" value="FIBRINOGEN/TENASCIN/ANGIOPOEITIN"/>
    <property type="match status" value="1"/>
</dbReference>
<dbReference type="PANTHER" id="PTHR19143:SF327">
    <property type="entry name" value="FI21813P1-RELATED"/>
    <property type="match status" value="1"/>
</dbReference>
<dbReference type="EMBL" id="AXCN02001803">
    <property type="status" value="NOT_ANNOTATED_CDS"/>
    <property type="molecule type" value="Genomic_DNA"/>
</dbReference>
<dbReference type="InterPro" id="IPR002181">
    <property type="entry name" value="Fibrinogen_a/b/g_C_dom"/>
</dbReference>
<evidence type="ECO:0000313" key="2">
    <source>
        <dbReference type="EnsemblMetazoa" id="AFAF018762-PA"/>
    </source>
</evidence>
<feature type="domain" description="Fibrinogen C-terminal" evidence="1">
    <location>
        <begin position="96"/>
        <end position="281"/>
    </location>
</feature>
<dbReference type="Gene3D" id="3.90.215.10">
    <property type="entry name" value="Gamma Fibrinogen, chain A, domain 1"/>
    <property type="match status" value="1"/>
</dbReference>
<dbReference type="SUPFAM" id="SSF56496">
    <property type="entry name" value="Fibrinogen C-terminal domain-like"/>
    <property type="match status" value="1"/>
</dbReference>
<keyword evidence="3" id="KW-1185">Reference proteome</keyword>
<dbReference type="GO" id="GO:0005615">
    <property type="term" value="C:extracellular space"/>
    <property type="evidence" value="ECO:0007669"/>
    <property type="project" value="TreeGrafter"/>
</dbReference>
<dbReference type="InterPro" id="IPR036056">
    <property type="entry name" value="Fibrinogen-like_C"/>
</dbReference>
<dbReference type="EnsemblMetazoa" id="AFAF018762-RA">
    <property type="protein sequence ID" value="AFAF018762-PA"/>
    <property type="gene ID" value="AFAF018762"/>
</dbReference>
<reference evidence="2" key="2">
    <citation type="submission" date="2020-05" db="UniProtKB">
        <authorList>
            <consortium name="EnsemblMetazoa"/>
        </authorList>
    </citation>
    <scope>IDENTIFICATION</scope>
    <source>
        <strain evidence="2">FAR1</strain>
    </source>
</reference>
<protein>
    <recommendedName>
        <fullName evidence="1">Fibrinogen C-terminal domain-containing protein</fullName>
    </recommendedName>
</protein>
<organism evidence="2 3">
    <name type="scientific">Anopheles farauti</name>
    <dbReference type="NCBI Taxonomy" id="69004"/>
    <lineage>
        <taxon>Eukaryota</taxon>
        <taxon>Metazoa</taxon>
        <taxon>Ecdysozoa</taxon>
        <taxon>Arthropoda</taxon>
        <taxon>Hexapoda</taxon>
        <taxon>Insecta</taxon>
        <taxon>Pterygota</taxon>
        <taxon>Neoptera</taxon>
        <taxon>Endopterygota</taxon>
        <taxon>Diptera</taxon>
        <taxon>Nematocera</taxon>
        <taxon>Culicoidea</taxon>
        <taxon>Culicidae</taxon>
        <taxon>Anophelinae</taxon>
        <taxon>Anopheles</taxon>
    </lineage>
</organism>
<dbReference type="PROSITE" id="PS51406">
    <property type="entry name" value="FIBRINOGEN_C_2"/>
    <property type="match status" value="1"/>
</dbReference>
<reference evidence="3" key="1">
    <citation type="submission" date="2014-01" db="EMBL/GenBank/DDBJ databases">
        <title>The Genome Sequence of Anopheles farauti FAR1 (V2).</title>
        <authorList>
            <consortium name="The Broad Institute Genomics Platform"/>
            <person name="Neafsey D.E."/>
            <person name="Besansky N."/>
            <person name="Howell P."/>
            <person name="Walton C."/>
            <person name="Young S.K."/>
            <person name="Zeng Q."/>
            <person name="Gargeya S."/>
            <person name="Fitzgerald M."/>
            <person name="Haas B."/>
            <person name="Abouelleil A."/>
            <person name="Allen A.W."/>
            <person name="Alvarado L."/>
            <person name="Arachchi H.M."/>
            <person name="Berlin A.M."/>
            <person name="Chapman S.B."/>
            <person name="Gainer-Dewar J."/>
            <person name="Goldberg J."/>
            <person name="Griggs A."/>
            <person name="Gujja S."/>
            <person name="Hansen M."/>
            <person name="Howarth C."/>
            <person name="Imamovic A."/>
            <person name="Ireland A."/>
            <person name="Larimer J."/>
            <person name="McCowan C."/>
            <person name="Murphy C."/>
            <person name="Pearson M."/>
            <person name="Poon T.W."/>
            <person name="Priest M."/>
            <person name="Roberts A."/>
            <person name="Saif S."/>
            <person name="Shea T."/>
            <person name="Sisk P."/>
            <person name="Sykes S."/>
            <person name="Wortman J."/>
            <person name="Nusbaum C."/>
            <person name="Birren B."/>
        </authorList>
    </citation>
    <scope>NUCLEOTIDE SEQUENCE [LARGE SCALE GENOMIC DNA]</scope>
    <source>
        <strain evidence="3">FAR1</strain>
    </source>
</reference>
<dbReference type="InterPro" id="IPR014716">
    <property type="entry name" value="Fibrinogen_a/b/g_C_1"/>
</dbReference>
<dbReference type="VEuPathDB" id="VectorBase:AFAF018762"/>
<dbReference type="AlphaFoldDB" id="A0A182QXC8"/>
<proteinExistence type="predicted"/>
<dbReference type="STRING" id="69004.A0A182QXC8"/>
<accession>A0A182QXC8</accession>
<dbReference type="InterPro" id="IPR050373">
    <property type="entry name" value="Fibrinogen_C-term_domain"/>
</dbReference>
<evidence type="ECO:0000313" key="3">
    <source>
        <dbReference type="Proteomes" id="UP000075886"/>
    </source>
</evidence>
<evidence type="ECO:0000259" key="1">
    <source>
        <dbReference type="PROSITE" id="PS51406"/>
    </source>
</evidence>
<dbReference type="CDD" id="cd00087">
    <property type="entry name" value="FReD"/>
    <property type="match status" value="1"/>
</dbReference>
<dbReference type="Proteomes" id="UP000075886">
    <property type="component" value="Unassembled WGS sequence"/>
</dbReference>